<keyword evidence="2" id="KW-1185">Reference proteome</keyword>
<dbReference type="InterPro" id="IPR036388">
    <property type="entry name" value="WH-like_DNA-bd_sf"/>
</dbReference>
<organism evidence="1 2">
    <name type="scientific">Mucilaginibacter angelicae</name>
    <dbReference type="NCBI Taxonomy" id="869718"/>
    <lineage>
        <taxon>Bacteria</taxon>
        <taxon>Pseudomonadati</taxon>
        <taxon>Bacteroidota</taxon>
        <taxon>Sphingobacteriia</taxon>
        <taxon>Sphingobacteriales</taxon>
        <taxon>Sphingobacteriaceae</taxon>
        <taxon>Mucilaginibacter</taxon>
    </lineage>
</organism>
<dbReference type="InterPro" id="IPR036390">
    <property type="entry name" value="WH_DNA-bd_sf"/>
</dbReference>
<dbReference type="Gene3D" id="1.10.10.10">
    <property type="entry name" value="Winged helix-like DNA-binding domain superfamily/Winged helix DNA-binding domain"/>
    <property type="match status" value="1"/>
</dbReference>
<name>A0ABV6L2R9_9SPHI</name>
<sequence length="81" mass="9136">MHDLINEIKLRPISQVILRYLMDHQEPVDAETIWLDAKANGAPFSIGSIYGHLKQMESAGIIVKVPKANRKALYQYITSKG</sequence>
<proteinExistence type="predicted"/>
<reference evidence="1 2" key="1">
    <citation type="submission" date="2024-09" db="EMBL/GenBank/DDBJ databases">
        <authorList>
            <person name="Sun Q."/>
            <person name="Mori K."/>
        </authorList>
    </citation>
    <scope>NUCLEOTIDE SEQUENCE [LARGE SCALE GENOMIC DNA]</scope>
    <source>
        <strain evidence="1 2">NCAIM B.02415</strain>
    </source>
</reference>
<gene>
    <name evidence="1" type="ORF">ACFFGT_07245</name>
</gene>
<dbReference type="RefSeq" id="WP_377021842.1">
    <property type="nucleotide sequence ID" value="NZ_JBHLTS010000018.1"/>
</dbReference>
<evidence type="ECO:0000313" key="1">
    <source>
        <dbReference type="EMBL" id="MFC0513985.1"/>
    </source>
</evidence>
<accession>A0ABV6L2R9</accession>
<protein>
    <recommendedName>
        <fullName evidence="3">Ferric uptake regulator family protein</fullName>
    </recommendedName>
</protein>
<comment type="caution">
    <text evidence="1">The sequence shown here is derived from an EMBL/GenBank/DDBJ whole genome shotgun (WGS) entry which is preliminary data.</text>
</comment>
<dbReference type="SUPFAM" id="SSF46785">
    <property type="entry name" value="Winged helix' DNA-binding domain"/>
    <property type="match status" value="1"/>
</dbReference>
<evidence type="ECO:0008006" key="3">
    <source>
        <dbReference type="Google" id="ProtNLM"/>
    </source>
</evidence>
<evidence type="ECO:0000313" key="2">
    <source>
        <dbReference type="Proteomes" id="UP001589828"/>
    </source>
</evidence>
<dbReference type="Proteomes" id="UP001589828">
    <property type="component" value="Unassembled WGS sequence"/>
</dbReference>
<dbReference type="EMBL" id="JBHLTS010000018">
    <property type="protein sequence ID" value="MFC0513985.1"/>
    <property type="molecule type" value="Genomic_DNA"/>
</dbReference>